<reference evidence="3 4" key="1">
    <citation type="journal article" date="2020" name="Microorganisms">
        <title>Osmotic Adaptation and Compatible Solute Biosynthesis of Phototrophic Bacteria as Revealed from Genome Analyses.</title>
        <authorList>
            <person name="Imhoff J.F."/>
            <person name="Rahn T."/>
            <person name="Kunzel S."/>
            <person name="Keller A."/>
            <person name="Neulinger S.C."/>
        </authorList>
    </citation>
    <scope>NUCLEOTIDE SEQUENCE [LARGE SCALE GENOMIC DNA]</scope>
    <source>
        <strain evidence="3 4">DSM 9895</strain>
    </source>
</reference>
<dbReference type="CDD" id="cd00093">
    <property type="entry name" value="HTH_XRE"/>
    <property type="match status" value="1"/>
</dbReference>
<organism evidence="3 4">
    <name type="scientific">Rhodovibrio sodomensis</name>
    <dbReference type="NCBI Taxonomy" id="1088"/>
    <lineage>
        <taxon>Bacteria</taxon>
        <taxon>Pseudomonadati</taxon>
        <taxon>Pseudomonadota</taxon>
        <taxon>Alphaproteobacteria</taxon>
        <taxon>Rhodospirillales</taxon>
        <taxon>Rhodovibrionaceae</taxon>
        <taxon>Rhodovibrio</taxon>
    </lineage>
</organism>
<dbReference type="EMBL" id="NRRL01000166">
    <property type="protein sequence ID" value="MBK1671281.1"/>
    <property type="molecule type" value="Genomic_DNA"/>
</dbReference>
<dbReference type="SUPFAM" id="SSF47413">
    <property type="entry name" value="lambda repressor-like DNA-binding domains"/>
    <property type="match status" value="1"/>
</dbReference>
<evidence type="ECO:0000259" key="2">
    <source>
        <dbReference type="PROSITE" id="PS50943"/>
    </source>
</evidence>
<accession>A0ABS1DL70</accession>
<gene>
    <name evidence="3" type="ORF">CKO28_25095</name>
</gene>
<keyword evidence="1" id="KW-0238">DNA-binding</keyword>
<dbReference type="SMART" id="SM00530">
    <property type="entry name" value="HTH_XRE"/>
    <property type="match status" value="1"/>
</dbReference>
<feature type="domain" description="HTH cro/C1-type" evidence="2">
    <location>
        <begin position="15"/>
        <end position="69"/>
    </location>
</feature>
<protein>
    <recommendedName>
        <fullName evidence="2">HTH cro/C1-type domain-containing protein</fullName>
    </recommendedName>
</protein>
<comment type="caution">
    <text evidence="3">The sequence shown here is derived from an EMBL/GenBank/DDBJ whole genome shotgun (WGS) entry which is preliminary data.</text>
</comment>
<evidence type="ECO:0000313" key="3">
    <source>
        <dbReference type="EMBL" id="MBK1671281.1"/>
    </source>
</evidence>
<dbReference type="Proteomes" id="UP001296873">
    <property type="component" value="Unassembled WGS sequence"/>
</dbReference>
<dbReference type="PANTHER" id="PTHR46558">
    <property type="entry name" value="TRACRIPTIONAL REGULATORY PROTEIN-RELATED-RELATED"/>
    <property type="match status" value="1"/>
</dbReference>
<dbReference type="InterPro" id="IPR010982">
    <property type="entry name" value="Lambda_DNA-bd_dom_sf"/>
</dbReference>
<name>A0ABS1DL70_9PROT</name>
<evidence type="ECO:0000256" key="1">
    <source>
        <dbReference type="ARBA" id="ARBA00023125"/>
    </source>
</evidence>
<dbReference type="InterPro" id="IPR001387">
    <property type="entry name" value="Cro/C1-type_HTH"/>
</dbReference>
<dbReference type="PROSITE" id="PS50943">
    <property type="entry name" value="HTH_CROC1"/>
    <property type="match status" value="1"/>
</dbReference>
<keyword evidence="4" id="KW-1185">Reference proteome</keyword>
<evidence type="ECO:0000313" key="4">
    <source>
        <dbReference type="Proteomes" id="UP001296873"/>
    </source>
</evidence>
<dbReference type="Gene3D" id="1.10.260.40">
    <property type="entry name" value="lambda repressor-like DNA-binding domains"/>
    <property type="match status" value="1"/>
</dbReference>
<proteinExistence type="predicted"/>
<dbReference type="Pfam" id="PF01381">
    <property type="entry name" value="HTH_3"/>
    <property type="match status" value="1"/>
</dbReference>
<dbReference type="PANTHER" id="PTHR46558:SF4">
    <property type="entry name" value="DNA-BIDING PHAGE PROTEIN"/>
    <property type="match status" value="1"/>
</dbReference>
<sequence>MRVADHRKVAMGKVIRRARTRAGLTQNDLAQHLGITFQQVQKYETGNNRVHFTVLLDVSCMLGTTPEALLREYREVVGDESVVEDDAGRDDRDIVRLMGLAHQVDNNTRKAVIELLAARVRSEKAEDEKG</sequence>